<sequence>MSAAPPIVFHQPQHIHAGTQEEKQRAKDEHPHRAKLPVIPDLRFEYSYLRSIQNFVEVERVARGGRGGEVKQTTAEALDKALLDEGYETLDATLGFKGKEHEDGFAEGTVEVGSGPGAASENSNAHREVIRVQWKKILWVTLRDQVLSPLAQGALWAIAGYYLTPFSAQVGSKMGTFVREHTPLPNKRDGEGVAWLRNWWQSLSFSSRGNNTTSASTLRTR</sequence>
<keyword evidence="2" id="KW-1185">Reference proteome</keyword>
<dbReference type="Pfam" id="PF08589">
    <property type="entry name" value="ATG43"/>
    <property type="match status" value="1"/>
</dbReference>
<dbReference type="PANTHER" id="PTHR38699">
    <property type="entry name" value="CHROMOSOME 1, WHOLE GENOME SHOTGUN SEQUENCE"/>
    <property type="match status" value="1"/>
</dbReference>
<gene>
    <name evidence="1" type="ORF">CPB83DRAFT_860206</name>
</gene>
<reference evidence="1" key="1">
    <citation type="submission" date="2020-11" db="EMBL/GenBank/DDBJ databases">
        <authorList>
            <consortium name="DOE Joint Genome Institute"/>
            <person name="Ahrendt S."/>
            <person name="Riley R."/>
            <person name="Andreopoulos W."/>
            <person name="Labutti K."/>
            <person name="Pangilinan J."/>
            <person name="Ruiz-Duenas F.J."/>
            <person name="Barrasa J.M."/>
            <person name="Sanchez-Garcia M."/>
            <person name="Camarero S."/>
            <person name="Miyauchi S."/>
            <person name="Serrano A."/>
            <person name="Linde D."/>
            <person name="Babiker R."/>
            <person name="Drula E."/>
            <person name="Ayuso-Fernandez I."/>
            <person name="Pacheco R."/>
            <person name="Padilla G."/>
            <person name="Ferreira P."/>
            <person name="Barriuso J."/>
            <person name="Kellner H."/>
            <person name="Castanera R."/>
            <person name="Alfaro M."/>
            <person name="Ramirez L."/>
            <person name="Pisabarro A.G."/>
            <person name="Kuo A."/>
            <person name="Tritt A."/>
            <person name="Lipzen A."/>
            <person name="He G."/>
            <person name="Yan M."/>
            <person name="Ng V."/>
            <person name="Cullen D."/>
            <person name="Martin F."/>
            <person name="Rosso M.-N."/>
            <person name="Henrissat B."/>
            <person name="Hibbett D."/>
            <person name="Martinez A.T."/>
            <person name="Grigoriev I.V."/>
        </authorList>
    </citation>
    <scope>NUCLEOTIDE SEQUENCE</scope>
    <source>
        <strain evidence="1">CBS 506.95</strain>
    </source>
</reference>
<evidence type="ECO:0000313" key="1">
    <source>
        <dbReference type="EMBL" id="KAF9525063.1"/>
    </source>
</evidence>
<organism evidence="1 2">
    <name type="scientific">Crepidotus variabilis</name>
    <dbReference type="NCBI Taxonomy" id="179855"/>
    <lineage>
        <taxon>Eukaryota</taxon>
        <taxon>Fungi</taxon>
        <taxon>Dikarya</taxon>
        <taxon>Basidiomycota</taxon>
        <taxon>Agaricomycotina</taxon>
        <taxon>Agaricomycetes</taxon>
        <taxon>Agaricomycetidae</taxon>
        <taxon>Agaricales</taxon>
        <taxon>Agaricineae</taxon>
        <taxon>Crepidotaceae</taxon>
        <taxon>Crepidotus</taxon>
    </lineage>
</organism>
<proteinExistence type="predicted"/>
<dbReference type="GO" id="GO:0000423">
    <property type="term" value="P:mitophagy"/>
    <property type="evidence" value="ECO:0007669"/>
    <property type="project" value="InterPro"/>
</dbReference>
<name>A0A9P6JLP3_9AGAR</name>
<evidence type="ECO:0000313" key="2">
    <source>
        <dbReference type="Proteomes" id="UP000807306"/>
    </source>
</evidence>
<comment type="caution">
    <text evidence="1">The sequence shown here is derived from an EMBL/GenBank/DDBJ whole genome shotgun (WGS) entry which is preliminary data.</text>
</comment>
<dbReference type="Proteomes" id="UP000807306">
    <property type="component" value="Unassembled WGS sequence"/>
</dbReference>
<dbReference type="EMBL" id="MU157889">
    <property type="protein sequence ID" value="KAF9525063.1"/>
    <property type="molecule type" value="Genomic_DNA"/>
</dbReference>
<dbReference type="AlphaFoldDB" id="A0A9P6JLP3"/>
<dbReference type="PANTHER" id="PTHR38699:SF1">
    <property type="entry name" value="MITOPHAGY RECEPTOR ATG43"/>
    <property type="match status" value="1"/>
</dbReference>
<accession>A0A9P6JLP3</accession>
<dbReference type="OrthoDB" id="2430343at2759"/>
<dbReference type="GO" id="GO:0140580">
    <property type="term" value="F:mitochondrion autophagosome adaptor activity"/>
    <property type="evidence" value="ECO:0007669"/>
    <property type="project" value="InterPro"/>
</dbReference>
<dbReference type="InterPro" id="IPR013898">
    <property type="entry name" value="Atg43"/>
</dbReference>
<protein>
    <submittedName>
        <fullName evidence="1">Uncharacterized protein</fullName>
    </submittedName>
</protein>